<keyword evidence="2" id="KW-1185">Reference proteome</keyword>
<dbReference type="AlphaFoldDB" id="A0AA38FVY9"/>
<protein>
    <submittedName>
        <fullName evidence="1">Uncharacterized protein</fullName>
    </submittedName>
</protein>
<gene>
    <name evidence="1" type="ORF">KI387_026233</name>
</gene>
<dbReference type="Proteomes" id="UP000824469">
    <property type="component" value="Unassembled WGS sequence"/>
</dbReference>
<evidence type="ECO:0000313" key="2">
    <source>
        <dbReference type="Proteomes" id="UP000824469"/>
    </source>
</evidence>
<sequence length="64" mass="7226">MGVEYLLDTIGESALQNPNNKGKAIELRSYYRRHGYGAIMIYAVVENHDEEHQSKVIETTGSID</sequence>
<proteinExistence type="predicted"/>
<comment type="caution">
    <text evidence="1">The sequence shown here is derived from an EMBL/GenBank/DDBJ whole genome shotgun (WGS) entry which is preliminary data.</text>
</comment>
<dbReference type="EMBL" id="JAHRHJ020000006">
    <property type="protein sequence ID" value="KAH9311198.1"/>
    <property type="molecule type" value="Genomic_DNA"/>
</dbReference>
<evidence type="ECO:0000313" key="1">
    <source>
        <dbReference type="EMBL" id="KAH9311198.1"/>
    </source>
</evidence>
<feature type="non-terminal residue" evidence="1">
    <location>
        <position position="64"/>
    </location>
</feature>
<reference evidence="1 2" key="1">
    <citation type="journal article" date="2021" name="Nat. Plants">
        <title>The Taxus genome provides insights into paclitaxel biosynthesis.</title>
        <authorList>
            <person name="Xiong X."/>
            <person name="Gou J."/>
            <person name="Liao Q."/>
            <person name="Li Y."/>
            <person name="Zhou Q."/>
            <person name="Bi G."/>
            <person name="Li C."/>
            <person name="Du R."/>
            <person name="Wang X."/>
            <person name="Sun T."/>
            <person name="Guo L."/>
            <person name="Liang H."/>
            <person name="Lu P."/>
            <person name="Wu Y."/>
            <person name="Zhang Z."/>
            <person name="Ro D.K."/>
            <person name="Shang Y."/>
            <person name="Huang S."/>
            <person name="Yan J."/>
        </authorList>
    </citation>
    <scope>NUCLEOTIDE SEQUENCE [LARGE SCALE GENOMIC DNA]</scope>
    <source>
        <strain evidence="1">Ta-2019</strain>
    </source>
</reference>
<name>A0AA38FVY9_TAXCH</name>
<accession>A0AA38FVY9</accession>
<organism evidence="1 2">
    <name type="scientific">Taxus chinensis</name>
    <name type="common">Chinese yew</name>
    <name type="synonym">Taxus wallichiana var. chinensis</name>
    <dbReference type="NCBI Taxonomy" id="29808"/>
    <lineage>
        <taxon>Eukaryota</taxon>
        <taxon>Viridiplantae</taxon>
        <taxon>Streptophyta</taxon>
        <taxon>Embryophyta</taxon>
        <taxon>Tracheophyta</taxon>
        <taxon>Spermatophyta</taxon>
        <taxon>Pinopsida</taxon>
        <taxon>Pinidae</taxon>
        <taxon>Conifers II</taxon>
        <taxon>Cupressales</taxon>
        <taxon>Taxaceae</taxon>
        <taxon>Taxus</taxon>
    </lineage>
</organism>